<feature type="domain" description="Methyltransferase" evidence="4">
    <location>
        <begin position="53"/>
        <end position="147"/>
    </location>
</feature>
<dbReference type="RefSeq" id="WP_290706529.1">
    <property type="nucleotide sequence ID" value="NZ_BAAAVS010000051.1"/>
</dbReference>
<evidence type="ECO:0000259" key="4">
    <source>
        <dbReference type="Pfam" id="PF13649"/>
    </source>
</evidence>
<evidence type="ECO:0000313" key="6">
    <source>
        <dbReference type="Proteomes" id="UP001501035"/>
    </source>
</evidence>
<name>A0ABP6LKD3_9ACTN</name>
<dbReference type="InterPro" id="IPR029063">
    <property type="entry name" value="SAM-dependent_MTases_sf"/>
</dbReference>
<dbReference type="Pfam" id="PF13649">
    <property type="entry name" value="Methyltransf_25"/>
    <property type="match status" value="1"/>
</dbReference>
<dbReference type="Proteomes" id="UP001501035">
    <property type="component" value="Unassembled WGS sequence"/>
</dbReference>
<keyword evidence="1 5" id="KW-0489">Methyltransferase</keyword>
<proteinExistence type="predicted"/>
<dbReference type="GO" id="GO:0032259">
    <property type="term" value="P:methylation"/>
    <property type="evidence" value="ECO:0007669"/>
    <property type="project" value="UniProtKB-KW"/>
</dbReference>
<protein>
    <submittedName>
        <fullName evidence="5">Class I SAM-dependent methyltransferase</fullName>
    </submittedName>
</protein>
<keyword evidence="2" id="KW-0808">Transferase</keyword>
<gene>
    <name evidence="5" type="ORF">GCM10010528_24170</name>
</gene>
<evidence type="ECO:0000256" key="2">
    <source>
        <dbReference type="ARBA" id="ARBA00022679"/>
    </source>
</evidence>
<evidence type="ECO:0000256" key="1">
    <source>
        <dbReference type="ARBA" id="ARBA00022603"/>
    </source>
</evidence>
<sequence length="222" mass="23469">MNAHQHGDPARPVDPREHWEGFYGAGKRPWTGKPNTILVDAIGDLAAPGRTALDLGCGSGADAIWLAEQGWTVTAVDIAEAALDIGRDHAREAGLTGGAIVWQQADLDTDFPTGTWDLVSACYLHSTVELARADILHKAAAAVAPGGALLIVGHWAMPAWRFDGDPPAFPSIDDVLADLGVDSVGSEWSIVRTDIVDVPMTAPDGNPSSRTDTLVHLRRSVS</sequence>
<keyword evidence="6" id="KW-1185">Reference proteome</keyword>
<dbReference type="PANTHER" id="PTHR43464">
    <property type="entry name" value="METHYLTRANSFERASE"/>
    <property type="match status" value="1"/>
</dbReference>
<dbReference type="SUPFAM" id="SSF53335">
    <property type="entry name" value="S-adenosyl-L-methionine-dependent methyltransferases"/>
    <property type="match status" value="1"/>
</dbReference>
<organism evidence="5 6">
    <name type="scientific">Gordonia defluvii</name>
    <dbReference type="NCBI Taxonomy" id="283718"/>
    <lineage>
        <taxon>Bacteria</taxon>
        <taxon>Bacillati</taxon>
        <taxon>Actinomycetota</taxon>
        <taxon>Actinomycetes</taxon>
        <taxon>Mycobacteriales</taxon>
        <taxon>Gordoniaceae</taxon>
        <taxon>Gordonia</taxon>
    </lineage>
</organism>
<dbReference type="GO" id="GO:0008168">
    <property type="term" value="F:methyltransferase activity"/>
    <property type="evidence" value="ECO:0007669"/>
    <property type="project" value="UniProtKB-KW"/>
</dbReference>
<comment type="caution">
    <text evidence="5">The sequence shown here is derived from an EMBL/GenBank/DDBJ whole genome shotgun (WGS) entry which is preliminary data.</text>
</comment>
<reference evidence="6" key="1">
    <citation type="journal article" date="2019" name="Int. J. Syst. Evol. Microbiol.">
        <title>The Global Catalogue of Microorganisms (GCM) 10K type strain sequencing project: providing services to taxonomists for standard genome sequencing and annotation.</title>
        <authorList>
            <consortium name="The Broad Institute Genomics Platform"/>
            <consortium name="The Broad Institute Genome Sequencing Center for Infectious Disease"/>
            <person name="Wu L."/>
            <person name="Ma J."/>
        </authorList>
    </citation>
    <scope>NUCLEOTIDE SEQUENCE [LARGE SCALE GENOMIC DNA]</scope>
    <source>
        <strain evidence="6">JCM 14234</strain>
    </source>
</reference>
<evidence type="ECO:0000256" key="3">
    <source>
        <dbReference type="ARBA" id="ARBA00022691"/>
    </source>
</evidence>
<dbReference type="InterPro" id="IPR041698">
    <property type="entry name" value="Methyltransf_25"/>
</dbReference>
<keyword evidence="3" id="KW-0949">S-adenosyl-L-methionine</keyword>
<dbReference type="CDD" id="cd02440">
    <property type="entry name" value="AdoMet_MTases"/>
    <property type="match status" value="1"/>
</dbReference>
<dbReference type="EMBL" id="BAAAVS010000051">
    <property type="protein sequence ID" value="GAA3043848.1"/>
    <property type="molecule type" value="Genomic_DNA"/>
</dbReference>
<dbReference type="Gene3D" id="3.40.50.150">
    <property type="entry name" value="Vaccinia Virus protein VP39"/>
    <property type="match status" value="1"/>
</dbReference>
<evidence type="ECO:0000313" key="5">
    <source>
        <dbReference type="EMBL" id="GAA3043848.1"/>
    </source>
</evidence>
<dbReference type="PANTHER" id="PTHR43464:SF19">
    <property type="entry name" value="UBIQUINONE BIOSYNTHESIS O-METHYLTRANSFERASE, MITOCHONDRIAL"/>
    <property type="match status" value="1"/>
</dbReference>
<accession>A0ABP6LKD3</accession>